<sequence>MASSNMLIRSPQLQIEWSRSEDKIFELALVQYPEGTPDRWSLITAKLPGKTLSQVLHHYQVLIYDLELIESGRVEIPDYKDNEQEGDSSSEQHPSDDWKIELIESGRTEIPDYKHNEQVSDNFSEERPPDDRKSSSGSSQRDDEHEQPMDP</sequence>
<organism evidence="7 8">
    <name type="scientific">Elaeis guineensis var. tenera</name>
    <name type="common">Oil palm</name>
    <dbReference type="NCBI Taxonomy" id="51953"/>
    <lineage>
        <taxon>Eukaryota</taxon>
        <taxon>Viridiplantae</taxon>
        <taxon>Streptophyta</taxon>
        <taxon>Embryophyta</taxon>
        <taxon>Tracheophyta</taxon>
        <taxon>Spermatophyta</taxon>
        <taxon>Magnoliopsida</taxon>
        <taxon>Liliopsida</taxon>
        <taxon>Arecaceae</taxon>
        <taxon>Arecoideae</taxon>
        <taxon>Cocoseae</taxon>
        <taxon>Elaeidinae</taxon>
        <taxon>Elaeis</taxon>
    </lineage>
</organism>
<dbReference type="PANTHER" id="PTHR43952">
    <property type="entry name" value="MYB FAMILY TRANSCRIPTION FACTOR-RELATED"/>
    <property type="match status" value="1"/>
</dbReference>
<gene>
    <name evidence="8" type="primary">LOC105045371</name>
</gene>
<dbReference type="SMART" id="SM00717">
    <property type="entry name" value="SANT"/>
    <property type="match status" value="1"/>
</dbReference>
<keyword evidence="7" id="KW-1185">Reference proteome</keyword>
<dbReference type="InParanoid" id="A0A6I9REA0"/>
<dbReference type="AlphaFoldDB" id="A0A6I9REA0"/>
<dbReference type="Proteomes" id="UP000504607">
    <property type="component" value="Chromosome 5"/>
</dbReference>
<dbReference type="FunFam" id="1.10.10.60:FF:000154">
    <property type="entry name" value="Transcription factor SRM1"/>
    <property type="match status" value="1"/>
</dbReference>
<evidence type="ECO:0000256" key="2">
    <source>
        <dbReference type="ARBA" id="ARBA00023015"/>
    </source>
</evidence>
<dbReference type="OrthoDB" id="1690618at2759"/>
<evidence type="ECO:0000313" key="7">
    <source>
        <dbReference type="Proteomes" id="UP000504607"/>
    </source>
</evidence>
<evidence type="ECO:0000313" key="8">
    <source>
        <dbReference type="RefSeq" id="XP_010921931.1"/>
    </source>
</evidence>
<keyword evidence="4" id="KW-0539">Nucleus</keyword>
<dbReference type="GO" id="GO:0005634">
    <property type="term" value="C:nucleus"/>
    <property type="evidence" value="ECO:0007669"/>
    <property type="project" value="UniProtKB-SubCell"/>
</dbReference>
<evidence type="ECO:0000256" key="1">
    <source>
        <dbReference type="ARBA" id="ARBA00004123"/>
    </source>
</evidence>
<accession>A0A6I9REA0</accession>
<dbReference type="CDD" id="cd00167">
    <property type="entry name" value="SANT"/>
    <property type="match status" value="1"/>
</dbReference>
<dbReference type="InterPro" id="IPR044636">
    <property type="entry name" value="RADIALIS-like"/>
</dbReference>
<evidence type="ECO:0000256" key="5">
    <source>
        <dbReference type="SAM" id="MobiDB-lite"/>
    </source>
</evidence>
<reference evidence="8" key="1">
    <citation type="submission" date="2025-08" db="UniProtKB">
        <authorList>
            <consortium name="RefSeq"/>
        </authorList>
    </citation>
    <scope>IDENTIFICATION</scope>
</reference>
<feature type="region of interest" description="Disordered" evidence="5">
    <location>
        <begin position="77"/>
        <end position="151"/>
    </location>
</feature>
<dbReference type="InterPro" id="IPR009057">
    <property type="entry name" value="Homeodomain-like_sf"/>
</dbReference>
<dbReference type="InterPro" id="IPR001005">
    <property type="entry name" value="SANT/Myb"/>
</dbReference>
<name>A0A6I9REA0_ELAGV</name>
<dbReference type="PANTHER" id="PTHR43952:SF75">
    <property type="entry name" value="PROTEIN RADIALIS-LIKE 6"/>
    <property type="match status" value="1"/>
</dbReference>
<dbReference type="GO" id="GO:0003700">
    <property type="term" value="F:DNA-binding transcription factor activity"/>
    <property type="evidence" value="ECO:0007669"/>
    <property type="project" value="InterPro"/>
</dbReference>
<dbReference type="SUPFAM" id="SSF46689">
    <property type="entry name" value="Homeodomain-like"/>
    <property type="match status" value="1"/>
</dbReference>
<feature type="compositionally biased region" description="Basic and acidic residues" evidence="5">
    <location>
        <begin position="93"/>
        <end position="151"/>
    </location>
</feature>
<comment type="subcellular location">
    <subcellularLocation>
        <location evidence="1">Nucleus</location>
    </subcellularLocation>
</comment>
<dbReference type="RefSeq" id="XP_010921931.1">
    <property type="nucleotide sequence ID" value="XM_010923629.1"/>
</dbReference>
<keyword evidence="2" id="KW-0805">Transcription regulation</keyword>
<dbReference type="Gene3D" id="1.10.10.60">
    <property type="entry name" value="Homeodomain-like"/>
    <property type="match status" value="1"/>
</dbReference>
<evidence type="ECO:0000259" key="6">
    <source>
        <dbReference type="PROSITE" id="PS50090"/>
    </source>
</evidence>
<evidence type="ECO:0000256" key="3">
    <source>
        <dbReference type="ARBA" id="ARBA00023163"/>
    </source>
</evidence>
<protein>
    <submittedName>
        <fullName evidence="8">Protein RADIALIS-like 3</fullName>
    </submittedName>
</protein>
<keyword evidence="3" id="KW-0804">Transcription</keyword>
<evidence type="ECO:0000256" key="4">
    <source>
        <dbReference type="ARBA" id="ARBA00023242"/>
    </source>
</evidence>
<dbReference type="PROSITE" id="PS50090">
    <property type="entry name" value="MYB_LIKE"/>
    <property type="match status" value="1"/>
</dbReference>
<proteinExistence type="predicted"/>
<dbReference type="Pfam" id="PF00249">
    <property type="entry name" value="Myb_DNA-binding"/>
    <property type="match status" value="1"/>
</dbReference>
<feature type="domain" description="Myb-like" evidence="6">
    <location>
        <begin position="17"/>
        <end position="63"/>
    </location>
</feature>